<evidence type="ECO:0000256" key="1">
    <source>
        <dbReference type="SAM" id="MobiDB-lite"/>
    </source>
</evidence>
<proteinExistence type="predicted"/>
<evidence type="ECO:0000259" key="3">
    <source>
        <dbReference type="Pfam" id="PF13751"/>
    </source>
</evidence>
<keyword evidence="5" id="KW-1185">Reference proteome</keyword>
<dbReference type="Pfam" id="PF05598">
    <property type="entry name" value="DUF772"/>
    <property type="match status" value="1"/>
</dbReference>
<protein>
    <submittedName>
        <fullName evidence="4">Transposase</fullName>
    </submittedName>
</protein>
<sequence>MMGYQSRQMAMIFVDMESLIPKNHLLRKIDRMVSFDFIYDLLAPYYPATGRPSIDPASMFKMLLIEYLYGIKSERRLVEEVRLNIAYRWFCGFELDDAIPDHSTFSKIRTRKWQQSALFQKAFYEIVKQCVAGGLIDGKAMAADGSYIPANVSRESWIDVEIEVEQSMQSYLDSLDEELSNQPGFKKPPTRIAKKRRTTSQTDPDSGYINHGSKRGIGYLMEATVDCKHGILTGVDVCPANEKESLLVLRHLERQINLGIPMNRLALDRGYETGAVHRGLELLGITGYIPAIQFSNPPEKYGFSYDPQLDAFICPEGVPLTYHRLNCNKSTGKYLRCYQVESDVCMHCSKRPNCFDKAGIRRRVLAGICYPAFYRGHQRVGTPEYLSMMRLRKIWAEGSFSVLKREHCISKIRKRGILAATEECLLAAMALNLKRMANAIFFISIFTILPIPLRVSAEFLPLSTGPTLDGTNVYFTDPYCAWQKGTNENWSGLLQEFCPKGRALSRAALTTQKRGLALIHARPRSAQELWDFELNFGCT</sequence>
<evidence type="ECO:0000313" key="5">
    <source>
        <dbReference type="Proteomes" id="UP001200313"/>
    </source>
</evidence>
<name>A0ABS9M8Y3_9FIRM</name>
<comment type="caution">
    <text evidence="4">The sequence shown here is derived from an EMBL/GenBank/DDBJ whole genome shotgun (WGS) entry which is preliminary data.</text>
</comment>
<feature type="domain" description="Transposase InsH N-terminal" evidence="2">
    <location>
        <begin position="15"/>
        <end position="111"/>
    </location>
</feature>
<dbReference type="InterPro" id="IPR025668">
    <property type="entry name" value="Tnp_DDE_dom"/>
</dbReference>
<feature type="compositionally biased region" description="Basic residues" evidence="1">
    <location>
        <begin position="188"/>
        <end position="198"/>
    </location>
</feature>
<organism evidence="4 5">
    <name type="scientific">Intestinimonas massiliensis</name>
    <name type="common">ex Afouda et al. 2020</name>
    <dbReference type="NCBI Taxonomy" id="1673721"/>
    <lineage>
        <taxon>Bacteria</taxon>
        <taxon>Bacillati</taxon>
        <taxon>Bacillota</taxon>
        <taxon>Clostridia</taxon>
        <taxon>Eubacteriales</taxon>
        <taxon>Intestinimonas</taxon>
    </lineage>
</organism>
<dbReference type="PANTHER" id="PTHR33408">
    <property type="entry name" value="TRANSPOSASE"/>
    <property type="match status" value="1"/>
</dbReference>
<feature type="domain" description="Transposase DDE" evidence="3">
    <location>
        <begin position="313"/>
        <end position="437"/>
    </location>
</feature>
<dbReference type="RefSeq" id="WP_238074025.1">
    <property type="nucleotide sequence ID" value="NZ_JAKNJB010000013.1"/>
</dbReference>
<dbReference type="EMBL" id="JAKNJB010000013">
    <property type="protein sequence ID" value="MCG4527267.1"/>
    <property type="molecule type" value="Genomic_DNA"/>
</dbReference>
<evidence type="ECO:0000313" key="4">
    <source>
        <dbReference type="EMBL" id="MCG4527267.1"/>
    </source>
</evidence>
<feature type="region of interest" description="Disordered" evidence="1">
    <location>
        <begin position="179"/>
        <end position="208"/>
    </location>
</feature>
<reference evidence="4 5" key="1">
    <citation type="submission" date="2022-01" db="EMBL/GenBank/DDBJ databases">
        <title>Collection of gut derived symbiotic bacterial strains cultured from healthy donors.</title>
        <authorList>
            <person name="Lin H."/>
            <person name="Kohout C."/>
            <person name="Waligurski E."/>
            <person name="Pamer E.G."/>
        </authorList>
    </citation>
    <scope>NUCLEOTIDE SEQUENCE [LARGE SCALE GENOMIC DNA]</scope>
    <source>
        <strain evidence="4 5">DFI.3.7</strain>
    </source>
</reference>
<evidence type="ECO:0000259" key="2">
    <source>
        <dbReference type="Pfam" id="PF05598"/>
    </source>
</evidence>
<accession>A0ABS9M8Y3</accession>
<dbReference type="Proteomes" id="UP001200313">
    <property type="component" value="Unassembled WGS sequence"/>
</dbReference>
<dbReference type="InterPro" id="IPR008490">
    <property type="entry name" value="Transposase_InsH_N"/>
</dbReference>
<dbReference type="Pfam" id="PF13751">
    <property type="entry name" value="DDE_Tnp_1_6"/>
    <property type="match status" value="1"/>
</dbReference>
<gene>
    <name evidence="4" type="ORF">L0P79_09270</name>
</gene>
<dbReference type="PANTHER" id="PTHR33408:SF4">
    <property type="entry name" value="TRANSPOSASE DDE DOMAIN-CONTAINING PROTEIN"/>
    <property type="match status" value="1"/>
</dbReference>